<dbReference type="RefSeq" id="WP_320499772.1">
    <property type="nucleotide sequence ID" value="NZ_JAXCLX010000001.1"/>
</dbReference>
<gene>
    <name evidence="2" type="ORF">SMD31_05390</name>
</gene>
<feature type="compositionally biased region" description="Basic and acidic residues" evidence="1">
    <location>
        <begin position="54"/>
        <end position="71"/>
    </location>
</feature>
<proteinExistence type="predicted"/>
<reference evidence="2 3" key="1">
    <citation type="journal article" date="2013" name="Antonie Van Leeuwenhoek">
        <title>Dongia rigui sp. nov., isolated from freshwater of a large wetland in Korea.</title>
        <authorList>
            <person name="Baik K.S."/>
            <person name="Hwang Y.M."/>
            <person name="Choi J.S."/>
            <person name="Kwon J."/>
            <person name="Seong C.N."/>
        </authorList>
    </citation>
    <scope>NUCLEOTIDE SEQUENCE [LARGE SCALE GENOMIC DNA]</scope>
    <source>
        <strain evidence="2 3">04SU4-P</strain>
    </source>
</reference>
<keyword evidence="3" id="KW-1185">Reference proteome</keyword>
<evidence type="ECO:0000256" key="1">
    <source>
        <dbReference type="SAM" id="MobiDB-lite"/>
    </source>
</evidence>
<organism evidence="2 3">
    <name type="scientific">Dongia rigui</name>
    <dbReference type="NCBI Taxonomy" id="940149"/>
    <lineage>
        <taxon>Bacteria</taxon>
        <taxon>Pseudomonadati</taxon>
        <taxon>Pseudomonadota</taxon>
        <taxon>Alphaproteobacteria</taxon>
        <taxon>Rhodospirillales</taxon>
        <taxon>Dongiaceae</taxon>
        <taxon>Dongia</taxon>
    </lineage>
</organism>
<protein>
    <submittedName>
        <fullName evidence="2">Uncharacterized protein</fullName>
    </submittedName>
</protein>
<evidence type="ECO:0000313" key="2">
    <source>
        <dbReference type="EMBL" id="MDY0871341.1"/>
    </source>
</evidence>
<dbReference type="Proteomes" id="UP001271769">
    <property type="component" value="Unassembled WGS sequence"/>
</dbReference>
<comment type="caution">
    <text evidence="2">The sequence shown here is derived from an EMBL/GenBank/DDBJ whole genome shotgun (WGS) entry which is preliminary data.</text>
</comment>
<feature type="compositionally biased region" description="Basic residues" evidence="1">
    <location>
        <begin position="80"/>
        <end position="90"/>
    </location>
</feature>
<accession>A0ABU5DVK9</accession>
<feature type="region of interest" description="Disordered" evidence="1">
    <location>
        <begin position="1"/>
        <end position="90"/>
    </location>
</feature>
<name>A0ABU5DVK9_9PROT</name>
<sequence>MAESKNVRAYRKSLQDGDPAAKADAEGKAAKLGLELEAAESKRPGAGKSLARGDNAKPGHVRADVADDPRRNRPATRQPARGKKPLTRQK</sequence>
<feature type="compositionally biased region" description="Basic and acidic residues" evidence="1">
    <location>
        <begin position="13"/>
        <end position="29"/>
    </location>
</feature>
<dbReference type="EMBL" id="JAXCLX010000001">
    <property type="protein sequence ID" value="MDY0871341.1"/>
    <property type="molecule type" value="Genomic_DNA"/>
</dbReference>
<evidence type="ECO:0000313" key="3">
    <source>
        <dbReference type="Proteomes" id="UP001271769"/>
    </source>
</evidence>